<dbReference type="AlphaFoldDB" id="A0A2W4TQJ0"/>
<dbReference type="Proteomes" id="UP000249396">
    <property type="component" value="Unassembled WGS sequence"/>
</dbReference>
<gene>
    <name evidence="2" type="ORF">DM484_02890</name>
</gene>
<comment type="caution">
    <text evidence="2">The sequence shown here is derived from an EMBL/GenBank/DDBJ whole genome shotgun (WGS) entry which is preliminary data.</text>
</comment>
<protein>
    <submittedName>
        <fullName evidence="2">Uncharacterized protein</fullName>
    </submittedName>
</protein>
<sequence>MTTYQAIFEIPEKVLLAEKTDAASFGREMQMLAAVKLFEMGRLSSGRAAELAGMPRVEFLLNLSRYKVFPLSAELDELENGHVQSH</sequence>
<dbReference type="InterPro" id="IPR005368">
    <property type="entry name" value="UPF0175"/>
</dbReference>
<dbReference type="Pfam" id="PF03683">
    <property type="entry name" value="UPF0175"/>
    <property type="match status" value="1"/>
</dbReference>
<organism evidence="2 3">
    <name type="scientific">Candidatus Methylumidiphilus alinenensis</name>
    <dbReference type="NCBI Taxonomy" id="2202197"/>
    <lineage>
        <taxon>Bacteria</taxon>
        <taxon>Pseudomonadati</taxon>
        <taxon>Pseudomonadota</taxon>
        <taxon>Gammaproteobacteria</taxon>
        <taxon>Methylococcales</taxon>
        <taxon>Candidatus Methylumidiphilus</taxon>
    </lineage>
</organism>
<dbReference type="PANTHER" id="PTHR37525">
    <property type="entry name" value="UPF0175 PROTEIN SSL1255"/>
    <property type="match status" value="1"/>
</dbReference>
<reference evidence="2 3" key="1">
    <citation type="journal article" date="2018" name="Aquat. Microb. Ecol.">
        <title>Gammaproteobacterial methanotrophs dominate.</title>
        <authorList>
            <person name="Rissanen A.J."/>
            <person name="Saarenheimo J."/>
            <person name="Tiirola M."/>
            <person name="Peura S."/>
            <person name="Aalto S.L."/>
            <person name="Karvinen A."/>
            <person name="Nykanen H."/>
        </authorList>
    </citation>
    <scope>NUCLEOTIDE SEQUENCE [LARGE SCALE GENOMIC DNA]</scope>
    <source>
        <strain evidence="2">AMbin10</strain>
    </source>
</reference>
<accession>A0A2W4TQJ0</accession>
<comment type="similarity">
    <text evidence="1">Belongs to the UPF0175 family.</text>
</comment>
<name>A0A2W4TQJ0_9GAMM</name>
<evidence type="ECO:0000313" key="2">
    <source>
        <dbReference type="EMBL" id="PZN84437.1"/>
    </source>
</evidence>
<dbReference type="EMBL" id="QJPH01000154">
    <property type="protein sequence ID" value="PZN84437.1"/>
    <property type="molecule type" value="Genomic_DNA"/>
</dbReference>
<dbReference type="InterPro" id="IPR052264">
    <property type="entry name" value="UPF0175_domain"/>
</dbReference>
<evidence type="ECO:0000256" key="1">
    <source>
        <dbReference type="ARBA" id="ARBA00005651"/>
    </source>
</evidence>
<evidence type="ECO:0000313" key="3">
    <source>
        <dbReference type="Proteomes" id="UP000249396"/>
    </source>
</evidence>
<proteinExistence type="inferred from homology"/>
<dbReference type="PANTHER" id="PTHR37525:SF1">
    <property type="entry name" value="UPF0175 PROTEIN SSL1255"/>
    <property type="match status" value="1"/>
</dbReference>